<dbReference type="GO" id="GO:0016973">
    <property type="term" value="P:poly(A)+ mRNA export from nucleus"/>
    <property type="evidence" value="ECO:0007669"/>
    <property type="project" value="TreeGrafter"/>
</dbReference>
<keyword evidence="3" id="KW-1185">Reference proteome</keyword>
<dbReference type="InterPro" id="IPR034432">
    <property type="entry name" value="Nup60"/>
</dbReference>
<dbReference type="GeneID" id="34523380"/>
<protein>
    <submittedName>
        <fullName evidence="2">Uncharacterized protein</fullName>
    </submittedName>
</protein>
<dbReference type="GO" id="GO:0006607">
    <property type="term" value="P:NLS-bearing protein import into nucleus"/>
    <property type="evidence" value="ECO:0007669"/>
    <property type="project" value="TreeGrafter"/>
</dbReference>
<reference evidence="2" key="1">
    <citation type="submission" date="2013-12" db="EMBL/GenBank/DDBJ databases">
        <authorList>
            <person name="Genoscope - CEA"/>
        </authorList>
    </citation>
    <scope>NUCLEOTIDE SEQUENCE</scope>
    <source>
        <strain evidence="2">CBS 1993</strain>
    </source>
</reference>
<dbReference type="RefSeq" id="XP_022461992.1">
    <property type="nucleotide sequence ID" value="XM_022604874.1"/>
</dbReference>
<dbReference type="GO" id="GO:0008298">
    <property type="term" value="P:intracellular mRNA localization"/>
    <property type="evidence" value="ECO:0007669"/>
    <property type="project" value="TreeGrafter"/>
</dbReference>
<evidence type="ECO:0000313" key="2">
    <source>
        <dbReference type="EMBL" id="CDK30013.1"/>
    </source>
</evidence>
<dbReference type="PANTHER" id="PTHR28284:SF1">
    <property type="entry name" value="NUCLEOPORIN NUP60"/>
    <property type="match status" value="1"/>
</dbReference>
<organism evidence="2 3">
    <name type="scientific">Kuraishia capsulata CBS 1993</name>
    <dbReference type="NCBI Taxonomy" id="1382522"/>
    <lineage>
        <taxon>Eukaryota</taxon>
        <taxon>Fungi</taxon>
        <taxon>Dikarya</taxon>
        <taxon>Ascomycota</taxon>
        <taxon>Saccharomycotina</taxon>
        <taxon>Pichiomycetes</taxon>
        <taxon>Pichiales</taxon>
        <taxon>Pichiaceae</taxon>
        <taxon>Kuraishia</taxon>
    </lineage>
</organism>
<reference evidence="2" key="2">
    <citation type="submission" date="2014-02" db="EMBL/GenBank/DDBJ databases">
        <title>Complete DNA sequence of /Kuraishia capsulata/ illustrates novel genomic features among budding yeasts (/Saccharomycotina/).</title>
        <authorList>
            <person name="Morales L."/>
            <person name="Noel B."/>
            <person name="Porcel B."/>
            <person name="Marcet-Houben M."/>
            <person name="Hullo M-F."/>
            <person name="Sacerdot C."/>
            <person name="Tekaia F."/>
            <person name="Leh-Louis V."/>
            <person name="Despons L."/>
            <person name="Khanna V."/>
            <person name="Aury J-M."/>
            <person name="Barbe V."/>
            <person name="Couloux A."/>
            <person name="Labadie K."/>
            <person name="Pelletier E."/>
            <person name="Souciet J-L."/>
            <person name="Boekhout T."/>
            <person name="Gabaldon T."/>
            <person name="Wincker P."/>
            <person name="Dujon B."/>
        </authorList>
    </citation>
    <scope>NUCLEOTIDE SEQUENCE</scope>
    <source>
        <strain evidence="2">CBS 1993</strain>
    </source>
</reference>
<evidence type="ECO:0000313" key="3">
    <source>
        <dbReference type="Proteomes" id="UP000019384"/>
    </source>
</evidence>
<feature type="region of interest" description="Disordered" evidence="1">
    <location>
        <begin position="240"/>
        <end position="261"/>
    </location>
</feature>
<dbReference type="GO" id="GO:0044615">
    <property type="term" value="C:nuclear pore nuclear basket"/>
    <property type="evidence" value="ECO:0007669"/>
    <property type="project" value="InterPro"/>
</dbReference>
<dbReference type="PANTHER" id="PTHR28284">
    <property type="entry name" value="NUCLEOPORIN NUP60"/>
    <property type="match status" value="1"/>
</dbReference>
<accession>W6MU19</accession>
<sequence>MGKSDRPGFVSRFYDMLNSPFLRRERTQPEPPVDHTAFVADITNPLSPDTSSISSRLFQSKSANHLLGEFFLAKGDAPLSPIEREGVLSLLSKGNSNNSSVNSSLVLNNTVDESSLFVESKPPVLIDDSTKLKSLKTLPTFSPRYEPYRKHKDAGLRSITTRRVVNYSDLPSPFRTRIRSPLYMMDDQESRNDISKNVEVAELSKVEDTPKKSLSKTATALQSILDKQDKLVANKPRTISTKKPVPTLPPRPKTGAPVAFSTPEPEKVKKIEDVVKTATNEKEEFLFKPAVEHKTKPDIISVTPDYGFVFPEALSVSLASRITTVEGVKAAEALYEF</sequence>
<dbReference type="HOGENOM" id="CLU_824025_0_0_1"/>
<dbReference type="OrthoDB" id="5370852at2759"/>
<gene>
    <name evidence="2" type="ORF">KUCA_T00006008001</name>
</gene>
<dbReference type="GO" id="GO:0034398">
    <property type="term" value="P:telomere tethering at nuclear periphery"/>
    <property type="evidence" value="ECO:0007669"/>
    <property type="project" value="TreeGrafter"/>
</dbReference>
<dbReference type="Proteomes" id="UP000019384">
    <property type="component" value="Unassembled WGS sequence"/>
</dbReference>
<proteinExistence type="predicted"/>
<dbReference type="EMBL" id="HG793131">
    <property type="protein sequence ID" value="CDK30013.1"/>
    <property type="molecule type" value="Genomic_DNA"/>
</dbReference>
<dbReference type="AlphaFoldDB" id="W6MU19"/>
<dbReference type="STRING" id="1382522.W6MU19"/>
<evidence type="ECO:0000256" key="1">
    <source>
        <dbReference type="SAM" id="MobiDB-lite"/>
    </source>
</evidence>
<dbReference type="GO" id="GO:0031990">
    <property type="term" value="P:mRNA export from nucleus in response to heat stress"/>
    <property type="evidence" value="ECO:0007669"/>
    <property type="project" value="TreeGrafter"/>
</dbReference>
<name>W6MU19_9ASCO</name>
<dbReference type="GO" id="GO:0017056">
    <property type="term" value="F:structural constituent of nuclear pore"/>
    <property type="evidence" value="ECO:0007669"/>
    <property type="project" value="InterPro"/>
</dbReference>